<evidence type="ECO:0000256" key="1">
    <source>
        <dbReference type="ARBA" id="ARBA00022741"/>
    </source>
</evidence>
<comment type="caution">
    <text evidence="5">The sequence shown here is derived from an EMBL/GenBank/DDBJ whole genome shotgun (WGS) entry which is preliminary data.</text>
</comment>
<evidence type="ECO:0000313" key="5">
    <source>
        <dbReference type="EMBL" id="KAJ6220268.1"/>
    </source>
</evidence>
<evidence type="ECO:0000259" key="4">
    <source>
        <dbReference type="PROSITE" id="PS50011"/>
    </source>
</evidence>
<dbReference type="PROSITE" id="PS50011">
    <property type="entry name" value="PROTEIN_KINASE_DOM"/>
    <property type="match status" value="1"/>
</dbReference>
<evidence type="ECO:0000313" key="6">
    <source>
        <dbReference type="Proteomes" id="UP001142055"/>
    </source>
</evidence>
<dbReference type="GO" id="GO:0035556">
    <property type="term" value="P:intracellular signal transduction"/>
    <property type="evidence" value="ECO:0007669"/>
    <property type="project" value="TreeGrafter"/>
</dbReference>
<dbReference type="GO" id="GO:0004674">
    <property type="term" value="F:protein serine/threonine kinase activity"/>
    <property type="evidence" value="ECO:0007669"/>
    <property type="project" value="TreeGrafter"/>
</dbReference>
<dbReference type="GO" id="GO:0005524">
    <property type="term" value="F:ATP binding"/>
    <property type="evidence" value="ECO:0007669"/>
    <property type="project" value="UniProtKB-KW"/>
</dbReference>
<dbReference type="Gene3D" id="1.10.510.10">
    <property type="entry name" value="Transferase(Phosphotransferase) domain 1"/>
    <property type="match status" value="1"/>
</dbReference>
<dbReference type="EMBL" id="JAPWDV010000002">
    <property type="protein sequence ID" value="KAJ6220268.1"/>
    <property type="molecule type" value="Genomic_DNA"/>
</dbReference>
<evidence type="ECO:0000256" key="2">
    <source>
        <dbReference type="ARBA" id="ARBA00022840"/>
    </source>
</evidence>
<feature type="compositionally biased region" description="Low complexity" evidence="3">
    <location>
        <begin position="50"/>
        <end position="134"/>
    </location>
</feature>
<reference evidence="5" key="1">
    <citation type="submission" date="2022-12" db="EMBL/GenBank/DDBJ databases">
        <title>Genome assemblies of Blomia tropicalis.</title>
        <authorList>
            <person name="Cui Y."/>
        </authorList>
    </citation>
    <scope>NUCLEOTIDE SEQUENCE</scope>
    <source>
        <tissue evidence="5">Adult mites</tissue>
    </source>
</reference>
<dbReference type="Proteomes" id="UP001142055">
    <property type="component" value="Chromosome 2"/>
</dbReference>
<keyword evidence="6" id="KW-1185">Reference proteome</keyword>
<protein>
    <recommendedName>
        <fullName evidence="4">Protein kinase domain-containing protein</fullName>
    </recommendedName>
</protein>
<feature type="compositionally biased region" description="Low complexity" evidence="3">
    <location>
        <begin position="144"/>
        <end position="177"/>
    </location>
</feature>
<name>A0A9Q0RLF3_BLOTA</name>
<gene>
    <name evidence="5" type="ORF">RDWZM_006080</name>
</gene>
<dbReference type="OMA" id="SEIMEWC"/>
<keyword evidence="2" id="KW-0067">ATP-binding</keyword>
<dbReference type="SMART" id="SM00220">
    <property type="entry name" value="S_TKc"/>
    <property type="match status" value="1"/>
</dbReference>
<dbReference type="SUPFAM" id="SSF56112">
    <property type="entry name" value="Protein kinase-like (PK-like)"/>
    <property type="match status" value="1"/>
</dbReference>
<dbReference type="AlphaFoldDB" id="A0A9Q0RLF3"/>
<sequence length="551" mass="60118">MPYATRRMFKYMKEKGLSNISESDISESHNKKKVRELPSSIDPIEDESSSKNPSSSKGSAYSKKSGSVASSSMKTLSGSKKSGSTASSTAASNSSPKTSALSKKSGSTASSTAASNSSPKTSVSSKKSGSTASSIAPGSSTAPSLSRNKSSSASKSMFSGKPSGSKSNKSSSQSTMKSVKKEKSGSMLSDSSKVNSKSKVKSSLKVSKSSTKKIKVISAAKMALGLKPVSVSGVNYNEMAFDEKRVQFIQTLLRSNVKKLSDIIGADSAEASAKLFEKYTISSKPFNSNPHSAKQLNETTHCDFPKDCVILCKQYDSSKYDPKSSLFLRILRHLGKKHPNIIQTWDILLKGNTIFVFQELAPYNNLSEFVNKKGVLNEDKAQTVARQTRLALDFMGDMGISHRSITPNHMLLVHVSDDFQIKLTGFRNAIIYYDEKHDDVNYQPCIPLSKKSKEPDYVALEVFGDPEKEQYDPINADVWSFGASLYFIVSKGYPFQNSGNTTNIEDEIQGNVLKLKLTKEGMSAIGNMLVTDSTKRISIDKLKDHPWFFEK</sequence>
<feature type="region of interest" description="Disordered" evidence="3">
    <location>
        <begin position="1"/>
        <end position="205"/>
    </location>
</feature>
<dbReference type="PANTHER" id="PTHR24346">
    <property type="entry name" value="MAP/MICROTUBULE AFFINITY-REGULATING KINASE"/>
    <property type="match status" value="1"/>
</dbReference>
<proteinExistence type="predicted"/>
<organism evidence="5 6">
    <name type="scientific">Blomia tropicalis</name>
    <name type="common">Mite</name>
    <dbReference type="NCBI Taxonomy" id="40697"/>
    <lineage>
        <taxon>Eukaryota</taxon>
        <taxon>Metazoa</taxon>
        <taxon>Ecdysozoa</taxon>
        <taxon>Arthropoda</taxon>
        <taxon>Chelicerata</taxon>
        <taxon>Arachnida</taxon>
        <taxon>Acari</taxon>
        <taxon>Acariformes</taxon>
        <taxon>Sarcoptiformes</taxon>
        <taxon>Astigmata</taxon>
        <taxon>Glycyphagoidea</taxon>
        <taxon>Echimyopodidae</taxon>
        <taxon>Blomia</taxon>
    </lineage>
</organism>
<dbReference type="InterPro" id="IPR000719">
    <property type="entry name" value="Prot_kinase_dom"/>
</dbReference>
<keyword evidence="1" id="KW-0547">Nucleotide-binding</keyword>
<feature type="domain" description="Protein kinase" evidence="4">
    <location>
        <begin position="258"/>
        <end position="548"/>
    </location>
</feature>
<dbReference type="PANTHER" id="PTHR24346:SF30">
    <property type="entry name" value="MATERNAL EMBRYONIC LEUCINE ZIPPER KINASE"/>
    <property type="match status" value="1"/>
</dbReference>
<accession>A0A9Q0RLF3</accession>
<dbReference type="GO" id="GO:0005737">
    <property type="term" value="C:cytoplasm"/>
    <property type="evidence" value="ECO:0007669"/>
    <property type="project" value="TreeGrafter"/>
</dbReference>
<evidence type="ECO:0000256" key="3">
    <source>
        <dbReference type="SAM" id="MobiDB-lite"/>
    </source>
</evidence>
<dbReference type="Pfam" id="PF00069">
    <property type="entry name" value="Pkinase"/>
    <property type="match status" value="1"/>
</dbReference>
<dbReference type="InterPro" id="IPR011009">
    <property type="entry name" value="Kinase-like_dom_sf"/>
</dbReference>